<sequence length="87" mass="9539">MSDRPAVSYDADGPGAEMVRTWLLQLGADPVDRAAPGASDLPSTPQHADVERAEVASFVRGLRGSERTRWERFDDHGSAENWPRGSF</sequence>
<comment type="caution">
    <text evidence="1">The sequence shown here is derived from an EMBL/GenBank/DDBJ whole genome shotgun (WGS) entry which is preliminary data.</text>
</comment>
<dbReference type="RefSeq" id="WP_131168161.1">
    <property type="nucleotide sequence ID" value="NZ_SDMQ01000008.1"/>
</dbReference>
<organism evidence="1 2">
    <name type="scientific">Propioniciclava sinopodophylli</name>
    <dbReference type="NCBI Taxonomy" id="1837344"/>
    <lineage>
        <taxon>Bacteria</taxon>
        <taxon>Bacillati</taxon>
        <taxon>Actinomycetota</taxon>
        <taxon>Actinomycetes</taxon>
        <taxon>Propionibacteriales</taxon>
        <taxon>Propionibacteriaceae</taxon>
        <taxon>Propioniciclava</taxon>
    </lineage>
</organism>
<evidence type="ECO:0000313" key="1">
    <source>
        <dbReference type="EMBL" id="TBT84232.1"/>
    </source>
</evidence>
<evidence type="ECO:0000313" key="2">
    <source>
        <dbReference type="Proteomes" id="UP000292373"/>
    </source>
</evidence>
<protein>
    <submittedName>
        <fullName evidence="1">Uncharacterized protein</fullName>
    </submittedName>
</protein>
<dbReference type="Proteomes" id="UP000292373">
    <property type="component" value="Unassembled WGS sequence"/>
</dbReference>
<reference evidence="1 2" key="1">
    <citation type="submission" date="2019-01" db="EMBL/GenBank/DDBJ databases">
        <title>Lactibacter flavus gen. nov., sp. nov., a novel bacterium of the family Propionibacteriaceae isolated from raw milk and dairy products.</title>
        <authorList>
            <person name="Huptas C."/>
            <person name="Wenning M."/>
            <person name="Breitenwieser F."/>
            <person name="Doll E."/>
            <person name="Von Neubeck M."/>
            <person name="Busse H.-J."/>
            <person name="Scherer S."/>
        </authorList>
    </citation>
    <scope>NUCLEOTIDE SEQUENCE [LARGE SCALE GENOMIC DNA]</scope>
    <source>
        <strain evidence="1 2">KCTC 33808</strain>
    </source>
</reference>
<dbReference type="AlphaFoldDB" id="A0A4Q9KD33"/>
<dbReference type="OrthoDB" id="9877733at2"/>
<keyword evidence="2" id="KW-1185">Reference proteome</keyword>
<accession>A0A4Q9KD33</accession>
<gene>
    <name evidence="1" type="ORF">ET989_08735</name>
</gene>
<proteinExistence type="predicted"/>
<name>A0A4Q9KD33_9ACTN</name>
<dbReference type="EMBL" id="SDMQ01000008">
    <property type="protein sequence ID" value="TBT84232.1"/>
    <property type="molecule type" value="Genomic_DNA"/>
</dbReference>